<dbReference type="RefSeq" id="WP_393971692.1">
    <property type="nucleotide sequence ID" value="NZ_CP133772.1"/>
</dbReference>
<organism evidence="1 2">
    <name type="scientific">Oxyplasma meridianum</name>
    <dbReference type="NCBI Taxonomy" id="3073602"/>
    <lineage>
        <taxon>Archaea</taxon>
        <taxon>Methanobacteriati</taxon>
        <taxon>Thermoplasmatota</taxon>
        <taxon>Thermoplasmata</taxon>
        <taxon>Thermoplasmatales</taxon>
        <taxon>Thermoplasmataceae</taxon>
        <taxon>Oxyplasma</taxon>
    </lineage>
</organism>
<sequence>MKSEIIKSGRYKGKESLFLDMREIKTGDKIDESLLSSVSERFSRIKVRESDDNFIFIYGDDPFRYQGISAFGRFLKGITDFKFKLLVVTYGNIMPQKSFAEIFSHIEIHPDYARVKHFYERGVLESYGKFDSYAVFRFNHGDRKEMVARFIHDFKLNEMEKFMVLSRKFTYTQMDIAKYLATQGIKNVSYQFES</sequence>
<dbReference type="EMBL" id="CP133772">
    <property type="protein sequence ID" value="WYX99729.1"/>
    <property type="molecule type" value="Genomic_DNA"/>
</dbReference>
<name>A0AAX4NE66_9ARCH</name>
<accession>A0AAX4NE66</accession>
<dbReference type="AlphaFoldDB" id="A0AAX4NE66"/>
<dbReference type="GeneID" id="95966993"/>
<dbReference type="KEGG" id="omr:OXIME_000269"/>
<gene>
    <name evidence="1" type="ORF">OXIME_000269</name>
</gene>
<evidence type="ECO:0000313" key="2">
    <source>
        <dbReference type="Proteomes" id="UP001451606"/>
    </source>
</evidence>
<dbReference type="Proteomes" id="UP001451606">
    <property type="component" value="Chromosome"/>
</dbReference>
<reference evidence="1 2" key="1">
    <citation type="submission" date="2023-09" db="EMBL/GenBank/DDBJ databases">
        <authorList>
            <person name="Golyshina O.V."/>
            <person name="Lunev E.A."/>
            <person name="Bargiela R."/>
            <person name="Gaines M.C."/>
            <person name="Daum B."/>
            <person name="Bale N.J."/>
            <person name="Koenen M."/>
            <person name="Sinninghe Damst J.S."/>
            <person name="Yakimov M."/>
            <person name="Golyshin P.N."/>
        </authorList>
    </citation>
    <scope>NUCLEOTIDE SEQUENCE [LARGE SCALE GENOMIC DNA]</scope>
    <source>
        <strain evidence="1 2">M1</strain>
    </source>
</reference>
<protein>
    <submittedName>
        <fullName evidence="1">Uncharacterized protein</fullName>
    </submittedName>
</protein>
<proteinExistence type="predicted"/>
<keyword evidence="2" id="KW-1185">Reference proteome</keyword>
<evidence type="ECO:0000313" key="1">
    <source>
        <dbReference type="EMBL" id="WYX99729.1"/>
    </source>
</evidence>